<dbReference type="InterPro" id="IPR024096">
    <property type="entry name" value="NO_sig/Golgi_transp_ligand-bd"/>
</dbReference>
<comment type="similarity">
    <text evidence="1">Belongs to the TRAPP small subunits family. BET3 subfamily.</text>
</comment>
<dbReference type="SUPFAM" id="SSF111126">
    <property type="entry name" value="Ligand-binding domain in the NO signalling and Golgi transport"/>
    <property type="match status" value="1"/>
</dbReference>
<dbReference type="InterPro" id="IPR037992">
    <property type="entry name" value="TRAPPC6/Trs33"/>
</dbReference>
<dbReference type="RefSeq" id="XP_024663623.1">
    <property type="nucleotide sequence ID" value="XM_024807855.1"/>
</dbReference>
<dbReference type="Gene3D" id="3.30.1380.20">
    <property type="entry name" value="Trafficking protein particle complex subunit 3"/>
    <property type="match status" value="1"/>
</dbReference>
<dbReference type="PANTHER" id="PTHR12817">
    <property type="entry name" value="TRAFFICKING PROTEIN PARTICLE COMPLEX SUBUNIT 6B"/>
    <property type="match status" value="1"/>
</dbReference>
<protein>
    <submittedName>
        <fullName evidence="2">Trafficking protein particle complex subunit 6B</fullName>
    </submittedName>
</protein>
<dbReference type="Proteomes" id="UP000238350">
    <property type="component" value="Unassembled WGS sequence"/>
</dbReference>
<proteinExistence type="inferred from homology"/>
<dbReference type="OrthoDB" id="941624at2759"/>
<gene>
    <name evidence="2" type="ORF">B9G98_01297</name>
</gene>
<dbReference type="CDD" id="cd14944">
    <property type="entry name" value="TRAPPC6A_Trs33"/>
    <property type="match status" value="1"/>
</dbReference>
<name>A0A2T0FFD3_9ASCO</name>
<evidence type="ECO:0000313" key="2">
    <source>
        <dbReference type="EMBL" id="PRT53677.1"/>
    </source>
</evidence>
<reference evidence="2 3" key="1">
    <citation type="submission" date="2017-04" db="EMBL/GenBank/DDBJ databases">
        <title>Genome sequencing of [Candida] sorbophila.</title>
        <authorList>
            <person name="Ahn J.O."/>
        </authorList>
    </citation>
    <scope>NUCLEOTIDE SEQUENCE [LARGE SCALE GENOMIC DNA]</scope>
    <source>
        <strain evidence="2 3">DS02</strain>
    </source>
</reference>
<dbReference type="GO" id="GO:0005801">
    <property type="term" value="C:cis-Golgi network"/>
    <property type="evidence" value="ECO:0007669"/>
    <property type="project" value="TreeGrafter"/>
</dbReference>
<dbReference type="GO" id="GO:0005802">
    <property type="term" value="C:trans-Golgi network"/>
    <property type="evidence" value="ECO:0007669"/>
    <property type="project" value="TreeGrafter"/>
</dbReference>
<dbReference type="PANTHER" id="PTHR12817:SF0">
    <property type="entry name" value="GEO08327P1"/>
    <property type="match status" value="1"/>
</dbReference>
<dbReference type="Pfam" id="PF04051">
    <property type="entry name" value="TRAPP"/>
    <property type="match status" value="1"/>
</dbReference>
<evidence type="ECO:0000313" key="3">
    <source>
        <dbReference type="Proteomes" id="UP000238350"/>
    </source>
</evidence>
<dbReference type="AlphaFoldDB" id="A0A2T0FFD3"/>
<dbReference type="GO" id="GO:0030008">
    <property type="term" value="C:TRAPP complex"/>
    <property type="evidence" value="ECO:0007669"/>
    <property type="project" value="TreeGrafter"/>
</dbReference>
<dbReference type="InterPro" id="IPR007194">
    <property type="entry name" value="TRAPP_component"/>
</dbReference>
<accession>A0A2T0FFD3</accession>
<dbReference type="GO" id="GO:0006888">
    <property type="term" value="P:endoplasmic reticulum to Golgi vesicle-mediated transport"/>
    <property type="evidence" value="ECO:0007669"/>
    <property type="project" value="TreeGrafter"/>
</dbReference>
<dbReference type="GeneID" id="36515046"/>
<keyword evidence="3" id="KW-1185">Reference proteome</keyword>
<dbReference type="EMBL" id="NDIQ01000001">
    <property type="protein sequence ID" value="PRT53677.1"/>
    <property type="molecule type" value="Genomic_DNA"/>
</dbReference>
<evidence type="ECO:0000256" key="1">
    <source>
        <dbReference type="ARBA" id="ARBA00006218"/>
    </source>
</evidence>
<dbReference type="STRING" id="45607.A0A2T0FFD3"/>
<organism evidence="2 3">
    <name type="scientific">Wickerhamiella sorbophila</name>
    <dbReference type="NCBI Taxonomy" id="45607"/>
    <lineage>
        <taxon>Eukaryota</taxon>
        <taxon>Fungi</taxon>
        <taxon>Dikarya</taxon>
        <taxon>Ascomycota</taxon>
        <taxon>Saccharomycotina</taxon>
        <taxon>Dipodascomycetes</taxon>
        <taxon>Dipodascales</taxon>
        <taxon>Trichomonascaceae</taxon>
        <taxon>Wickerhamiella</taxon>
    </lineage>
</organism>
<comment type="caution">
    <text evidence="2">The sequence shown here is derived from an EMBL/GenBank/DDBJ whole genome shotgun (WGS) entry which is preliminary data.</text>
</comment>
<sequence length="161" mass="18416">MEVSASALDYLLIEAVPVARDVIEQLGIEDQDEAHHRIELYGYQVGKGLAQVFTRSRPRMVQQLEIIKFVCKNLWEVLYKKQMDNLKTNHRDTYVLVDHNFEFCRRMGTSLPPQATAELAYPYLCFPAGIIRGFLHAMGLSSTVTVEAPELPMVTFNVRIE</sequence>